<dbReference type="PANTHER" id="PTHR30037">
    <property type="entry name" value="DNA-3-METHYLADENINE GLYCOSYLASE 1"/>
    <property type="match status" value="1"/>
</dbReference>
<dbReference type="GO" id="GO:0008725">
    <property type="term" value="F:DNA-3-methyladenine glycosylase activity"/>
    <property type="evidence" value="ECO:0007669"/>
    <property type="project" value="InterPro"/>
</dbReference>
<dbReference type="GO" id="GO:0006284">
    <property type="term" value="P:base-excision repair"/>
    <property type="evidence" value="ECO:0007669"/>
    <property type="project" value="InterPro"/>
</dbReference>
<evidence type="ECO:0000313" key="4">
    <source>
        <dbReference type="Proteomes" id="UP000494214"/>
    </source>
</evidence>
<protein>
    <recommendedName>
        <fullName evidence="5">DNA-3-methyladenine glycosylase I</fullName>
    </recommendedName>
</protein>
<evidence type="ECO:0000256" key="1">
    <source>
        <dbReference type="PIRSR" id="PIRSR605019-1"/>
    </source>
</evidence>
<dbReference type="InterPro" id="IPR005019">
    <property type="entry name" value="Adenine_glyco"/>
</dbReference>
<keyword evidence="1" id="KW-0479">Metal-binding</keyword>
<evidence type="ECO:0000256" key="2">
    <source>
        <dbReference type="SAM" id="MobiDB-lite"/>
    </source>
</evidence>
<feature type="binding site" evidence="1">
    <location>
        <position position="53"/>
    </location>
    <ligand>
        <name>Zn(2+)</name>
        <dbReference type="ChEBI" id="CHEBI:29105"/>
    </ligand>
</feature>
<feature type="binding site" evidence="1">
    <location>
        <position position="63"/>
    </location>
    <ligand>
        <name>Zn(2+)</name>
        <dbReference type="ChEBI" id="CHEBI:29105"/>
    </ligand>
</feature>
<gene>
    <name evidence="3" type="ORF">LMG26690_01795</name>
</gene>
<evidence type="ECO:0000313" key="3">
    <source>
        <dbReference type="EMBL" id="CAB3684725.1"/>
    </source>
</evidence>
<dbReference type="Pfam" id="PF03352">
    <property type="entry name" value="Adenine_glyco"/>
    <property type="match status" value="1"/>
</dbReference>
<feature type="binding site" evidence="1">
    <location>
        <position position="223"/>
    </location>
    <ligand>
        <name>Zn(2+)</name>
        <dbReference type="ChEBI" id="CHEBI:29105"/>
    </ligand>
</feature>
<accession>A0A6S6ZPM2</accession>
<feature type="region of interest" description="Disordered" evidence="2">
    <location>
        <begin position="1"/>
        <end position="42"/>
    </location>
</feature>
<proteinExistence type="predicted"/>
<dbReference type="InterPro" id="IPR011257">
    <property type="entry name" value="DNA_glycosylase"/>
</dbReference>
<feature type="binding site" evidence="1">
    <location>
        <position position="227"/>
    </location>
    <ligand>
        <name>Zn(2+)</name>
        <dbReference type="ChEBI" id="CHEBI:29105"/>
    </ligand>
</feature>
<keyword evidence="1" id="KW-0862">Zinc</keyword>
<dbReference type="EMBL" id="CADIJM010000002">
    <property type="protein sequence ID" value="CAB3684725.1"/>
    <property type="molecule type" value="Genomic_DNA"/>
</dbReference>
<feature type="compositionally biased region" description="Polar residues" evidence="2">
    <location>
        <begin position="20"/>
        <end position="29"/>
    </location>
</feature>
<dbReference type="AlphaFoldDB" id="A0A6S6ZPM2"/>
<dbReference type="SUPFAM" id="SSF48150">
    <property type="entry name" value="DNA-glycosylase"/>
    <property type="match status" value="1"/>
</dbReference>
<reference evidence="3 4" key="1">
    <citation type="submission" date="2020-04" db="EMBL/GenBank/DDBJ databases">
        <authorList>
            <person name="De Canck E."/>
        </authorList>
    </citation>
    <scope>NUCLEOTIDE SEQUENCE [LARGE SCALE GENOMIC DNA]</scope>
    <source>
        <strain evidence="3 4">LMG 26690</strain>
    </source>
</reference>
<dbReference type="Proteomes" id="UP000494214">
    <property type="component" value="Unassembled WGS sequence"/>
</dbReference>
<name>A0A6S6ZPM2_9BURK</name>
<evidence type="ECO:0008006" key="5">
    <source>
        <dbReference type="Google" id="ProtNLM"/>
    </source>
</evidence>
<sequence length="244" mass="27391">MSAAAQNAGHHASPEVGTPDVSTPNTSNPDIADPAAGIPDTGLIIDEHGKPRCFWQPSMPDYHDHEWGRPVVDDRRLFEKICLEGFQAGMAWITILRKREAFREAFDDFDMERVARYTERDVERLMGNADIVRNRAKIASAINNAQRARELADETGSLAGWLWSHEPPPQDRPVAVDRHYWDSNPTSKASIELSRALKRRGWTFVGPTTMHAFMQAVGMVNEHMSGCVCHGQIEAARAYFRRPG</sequence>
<dbReference type="InterPro" id="IPR052891">
    <property type="entry name" value="DNA-3mA_glycosylase"/>
</dbReference>
<organism evidence="3 4">
    <name type="scientific">Achromobacter animicus</name>
    <dbReference type="NCBI Taxonomy" id="1389935"/>
    <lineage>
        <taxon>Bacteria</taxon>
        <taxon>Pseudomonadati</taxon>
        <taxon>Pseudomonadota</taxon>
        <taxon>Betaproteobacteria</taxon>
        <taxon>Burkholderiales</taxon>
        <taxon>Alcaligenaceae</taxon>
        <taxon>Achromobacter</taxon>
    </lineage>
</organism>
<keyword evidence="4" id="KW-1185">Reference proteome</keyword>
<dbReference type="Gene3D" id="1.10.340.30">
    <property type="entry name" value="Hypothetical protein, domain 2"/>
    <property type="match status" value="1"/>
</dbReference>
<dbReference type="GO" id="GO:0046872">
    <property type="term" value="F:metal ion binding"/>
    <property type="evidence" value="ECO:0007669"/>
    <property type="project" value="UniProtKB-KW"/>
</dbReference>
<dbReference type="PANTHER" id="PTHR30037:SF4">
    <property type="entry name" value="DNA-3-METHYLADENINE GLYCOSYLASE I"/>
    <property type="match status" value="1"/>
</dbReference>